<proteinExistence type="predicted"/>
<name>A0A2A7MIE2_9CLOT</name>
<dbReference type="SUPFAM" id="SSF81606">
    <property type="entry name" value="PP2C-like"/>
    <property type="match status" value="1"/>
</dbReference>
<keyword evidence="1" id="KW-0472">Membrane</keyword>
<dbReference type="GeneID" id="68877889"/>
<accession>A0A2A7MIE2</accession>
<evidence type="ECO:0000256" key="1">
    <source>
        <dbReference type="SAM" id="Phobius"/>
    </source>
</evidence>
<feature type="domain" description="PPM-type phosphatase" evidence="2">
    <location>
        <begin position="40"/>
        <end position="284"/>
    </location>
</feature>
<gene>
    <name evidence="3" type="ORF">CQ394_07005</name>
</gene>
<dbReference type="Pfam" id="PF00481">
    <property type="entry name" value="PP2C"/>
    <property type="match status" value="1"/>
</dbReference>
<dbReference type="Gene3D" id="3.60.40.10">
    <property type="entry name" value="PPM-type phosphatase domain"/>
    <property type="match status" value="1"/>
</dbReference>
<dbReference type="STRING" id="137838.GCA_001458595_02871"/>
<dbReference type="InterPro" id="IPR036457">
    <property type="entry name" value="PPM-type-like_dom_sf"/>
</dbReference>
<evidence type="ECO:0000313" key="3">
    <source>
        <dbReference type="EMBL" id="PEG31446.1"/>
    </source>
</evidence>
<keyword evidence="4" id="KW-1185">Reference proteome</keyword>
<dbReference type="AlphaFoldDB" id="A0A2A7MIE2"/>
<protein>
    <submittedName>
        <fullName evidence="3">Protein phosphatase</fullName>
    </submittedName>
</protein>
<dbReference type="EMBL" id="PDCJ01000001">
    <property type="protein sequence ID" value="PEG31446.1"/>
    <property type="molecule type" value="Genomic_DNA"/>
</dbReference>
<evidence type="ECO:0000259" key="2">
    <source>
        <dbReference type="PROSITE" id="PS51746"/>
    </source>
</evidence>
<feature type="transmembrane region" description="Helical" evidence="1">
    <location>
        <begin position="12"/>
        <end position="34"/>
    </location>
</feature>
<dbReference type="OrthoDB" id="9801841at2"/>
<dbReference type="SMART" id="SM00331">
    <property type="entry name" value="PP2C_SIG"/>
    <property type="match status" value="1"/>
</dbReference>
<reference evidence="3 4" key="1">
    <citation type="submission" date="2017-10" db="EMBL/GenBank/DDBJ databases">
        <title>Effective Description of Clostridium neonatale sp. nov. linked to necrotizing enterocolitis in neonates and a clarification of species assignable to the genus Clostridium (Prazmowski 1880) emend. Lawson and Rainey 2016.</title>
        <authorList>
            <person name="Bernard K."/>
            <person name="Burdz T."/>
            <person name="Wiebe D."/>
            <person name="Balcewich B."/>
            <person name="Alfa M."/>
            <person name="Bernier A.-M."/>
        </authorList>
    </citation>
    <scope>NUCLEOTIDE SEQUENCE [LARGE SCALE GENOMIC DNA]</scope>
    <source>
        <strain evidence="3 4">LCDC99A005</strain>
    </source>
</reference>
<sequence length="284" mass="33263">MLFIDEHGVYFMLLALFIVLSMLLILKQILFYFLKKEKLRIFTYSKTGDEEIQEDYFDIAKNKDATLVSMSDGLGKNEAGRISSIASVKTIEKMFLDEYSNEKINYFFYKSFNKVNHEIIKRVEKNKGGTSNLSIIIDKENLYYASLGNVMLALFRKNELIKLNESHCINEVAKREYYKGKIERIEALQVLNNKKILYYLGQENFDNSKIEMENIKLEKNDLILIMSKGIYENIRWVNLENILSENKKHLDIALNEIILETEENKHGRINKNGSIVIMKVQKIK</sequence>
<dbReference type="PROSITE" id="PS51746">
    <property type="entry name" value="PPM_2"/>
    <property type="match status" value="1"/>
</dbReference>
<dbReference type="Proteomes" id="UP000220840">
    <property type="component" value="Unassembled WGS sequence"/>
</dbReference>
<evidence type="ECO:0000313" key="4">
    <source>
        <dbReference type="Proteomes" id="UP000220840"/>
    </source>
</evidence>
<dbReference type="SMART" id="SM00332">
    <property type="entry name" value="PP2Cc"/>
    <property type="match status" value="1"/>
</dbReference>
<keyword evidence="1" id="KW-1133">Transmembrane helix</keyword>
<dbReference type="RefSeq" id="WP_058295603.1">
    <property type="nucleotide sequence ID" value="NZ_CAKJVD010000038.1"/>
</dbReference>
<comment type="caution">
    <text evidence="3">The sequence shown here is derived from an EMBL/GenBank/DDBJ whole genome shotgun (WGS) entry which is preliminary data.</text>
</comment>
<organism evidence="3 4">
    <name type="scientific">Clostridium neonatale</name>
    <dbReference type="NCBI Taxonomy" id="137838"/>
    <lineage>
        <taxon>Bacteria</taxon>
        <taxon>Bacillati</taxon>
        <taxon>Bacillota</taxon>
        <taxon>Clostridia</taxon>
        <taxon>Eubacteriales</taxon>
        <taxon>Clostridiaceae</taxon>
        <taxon>Clostridium</taxon>
    </lineage>
</organism>
<keyword evidence="1" id="KW-0812">Transmembrane</keyword>
<dbReference type="InterPro" id="IPR001932">
    <property type="entry name" value="PPM-type_phosphatase-like_dom"/>
</dbReference>